<dbReference type="Gene3D" id="3.10.20.360">
    <property type="entry name" value="CKK domain"/>
    <property type="match status" value="1"/>
</dbReference>
<evidence type="ECO:0000259" key="2">
    <source>
        <dbReference type="PROSITE" id="PS51508"/>
    </source>
</evidence>
<feature type="domain" description="CKK" evidence="2">
    <location>
        <begin position="331"/>
        <end position="467"/>
    </location>
</feature>
<dbReference type="InterPro" id="IPR032940">
    <property type="entry name" value="CAMSAP"/>
</dbReference>
<feature type="region of interest" description="Disordered" evidence="1">
    <location>
        <begin position="1"/>
        <end position="23"/>
    </location>
</feature>
<comment type="caution">
    <text evidence="3">The sequence shown here is derived from an EMBL/GenBank/DDBJ whole genome shotgun (WGS) entry which is preliminary data.</text>
</comment>
<dbReference type="SUPFAM" id="SSF50346">
    <property type="entry name" value="PRC-barrel domain"/>
    <property type="match status" value="1"/>
</dbReference>
<accession>A0ABP0K7L4</accession>
<feature type="region of interest" description="Disordered" evidence="1">
    <location>
        <begin position="119"/>
        <end position="199"/>
    </location>
</feature>
<proteinExistence type="predicted"/>
<sequence>MELRTMKFPEDEKRSPPLLQAPEPLPPMAQTLRGCFAPEGGWDASPALDDAFELRTMHRIEAAGVDESHEAEIEAGTRPEEVPVSQLEEELAVLESVTFASQGSLRTSLATETIPLESVHAESGSQQAANAWENTTSREIKEAPIPASVSELEGMETEVTTQDALTPKAQASHPGLEEDLQDTVPLSHPNSGSKSEGVAEVRPGVVQESIHSSPANSAVTSVGCSGYQAVAGMPAALSAEDEAVTGLRRRGGVEVVVDLPPVRPLSGVSADTASGGGRPPSGRIANPTASTSAENDSLICLGVRHGLAQRVPSAGRRQSLLKAEAQRRSLSIGRRSVSGMQSNRKLVRNALEHCLKGDANREQREQVLKSFDDDLEKFDRFIILFRSIHTGRHDLRALYGFSEGSWTRVLQLLPSPVSLQERMVTQCLRYDSGGKEFKEVPASQETLSVADAVFFYPQYLQKPRGPP</sequence>
<dbReference type="Pfam" id="PF08683">
    <property type="entry name" value="CAMSAP_CKK"/>
    <property type="match status" value="1"/>
</dbReference>
<dbReference type="InterPro" id="IPR014797">
    <property type="entry name" value="CKK_CAMSAP"/>
</dbReference>
<feature type="compositionally biased region" description="Polar residues" evidence="1">
    <location>
        <begin position="123"/>
        <end position="135"/>
    </location>
</feature>
<protein>
    <recommendedName>
        <fullName evidence="2">CKK domain-containing protein</fullName>
    </recommendedName>
</protein>
<organism evidence="3 4">
    <name type="scientific">Durusdinium trenchii</name>
    <dbReference type="NCBI Taxonomy" id="1381693"/>
    <lineage>
        <taxon>Eukaryota</taxon>
        <taxon>Sar</taxon>
        <taxon>Alveolata</taxon>
        <taxon>Dinophyceae</taxon>
        <taxon>Suessiales</taxon>
        <taxon>Symbiodiniaceae</taxon>
        <taxon>Durusdinium</taxon>
    </lineage>
</organism>
<dbReference type="EMBL" id="CAXAMN010007724">
    <property type="protein sequence ID" value="CAK9022536.1"/>
    <property type="molecule type" value="Genomic_DNA"/>
</dbReference>
<feature type="compositionally biased region" description="Basic and acidic residues" evidence="1">
    <location>
        <begin position="1"/>
        <end position="15"/>
    </location>
</feature>
<dbReference type="InterPro" id="IPR038209">
    <property type="entry name" value="CKK_dom_sf"/>
</dbReference>
<gene>
    <name evidence="3" type="ORF">CCMP2556_LOCUS14880</name>
</gene>
<dbReference type="PANTHER" id="PTHR21595">
    <property type="entry name" value="PATRONIN"/>
    <property type="match status" value="1"/>
</dbReference>
<dbReference type="InterPro" id="IPR011033">
    <property type="entry name" value="PRC_barrel-like_sf"/>
</dbReference>
<dbReference type="SMART" id="SM01051">
    <property type="entry name" value="CAMSAP_CKK"/>
    <property type="match status" value="1"/>
</dbReference>
<dbReference type="Proteomes" id="UP001642484">
    <property type="component" value="Unassembled WGS sequence"/>
</dbReference>
<reference evidence="3 4" key="1">
    <citation type="submission" date="2024-02" db="EMBL/GenBank/DDBJ databases">
        <authorList>
            <person name="Chen Y."/>
            <person name="Shah S."/>
            <person name="Dougan E. K."/>
            <person name="Thang M."/>
            <person name="Chan C."/>
        </authorList>
    </citation>
    <scope>NUCLEOTIDE SEQUENCE [LARGE SCALE GENOMIC DNA]</scope>
</reference>
<name>A0ABP0K7L4_9DINO</name>
<evidence type="ECO:0000313" key="3">
    <source>
        <dbReference type="EMBL" id="CAK9022536.1"/>
    </source>
</evidence>
<dbReference type="PROSITE" id="PS51508">
    <property type="entry name" value="CKK"/>
    <property type="match status" value="1"/>
</dbReference>
<feature type="region of interest" description="Disordered" evidence="1">
    <location>
        <begin position="266"/>
        <end position="290"/>
    </location>
</feature>
<dbReference type="PANTHER" id="PTHR21595:SF0">
    <property type="entry name" value="PATRONIN"/>
    <property type="match status" value="1"/>
</dbReference>
<evidence type="ECO:0000313" key="4">
    <source>
        <dbReference type="Proteomes" id="UP001642484"/>
    </source>
</evidence>
<keyword evidence="4" id="KW-1185">Reference proteome</keyword>
<evidence type="ECO:0000256" key="1">
    <source>
        <dbReference type="SAM" id="MobiDB-lite"/>
    </source>
</evidence>